<dbReference type="Pfam" id="PF07795">
    <property type="entry name" value="DUF1635"/>
    <property type="match status" value="1"/>
</dbReference>
<dbReference type="PANTHER" id="PTHR33431:SF12">
    <property type="entry name" value="HIGH MOBILITY GROUP BOX PROTEIN, PUTATIVE (DUF1635)-RELATED"/>
    <property type="match status" value="1"/>
</dbReference>
<reference evidence="2 3" key="1">
    <citation type="submission" date="2022-01" db="EMBL/GenBank/DDBJ databases">
        <authorList>
            <person name="Xiong W."/>
            <person name="Schranz E."/>
        </authorList>
    </citation>
    <scope>NUCLEOTIDE SEQUENCE [LARGE SCALE GENOMIC DNA]</scope>
</reference>
<keyword evidence="1" id="KW-0175">Coiled coil</keyword>
<evidence type="ECO:0000313" key="2">
    <source>
        <dbReference type="EMBL" id="CAH1418264.1"/>
    </source>
</evidence>
<gene>
    <name evidence="2" type="ORF">LVIROSA_LOCUS5870</name>
</gene>
<proteinExistence type="predicted"/>
<evidence type="ECO:0000256" key="1">
    <source>
        <dbReference type="SAM" id="Coils"/>
    </source>
</evidence>
<accession>A0AAU9M2H5</accession>
<dbReference type="EMBL" id="CAKMRJ010000113">
    <property type="protein sequence ID" value="CAH1418264.1"/>
    <property type="molecule type" value="Genomic_DNA"/>
</dbReference>
<comment type="caution">
    <text evidence="2">The sequence shown here is derived from an EMBL/GenBank/DDBJ whole genome shotgun (WGS) entry which is preliminary data.</text>
</comment>
<sequence length="316" mass="34663">MDEFSSLWSYQENVDELKQKLLYTTLELEAVKAETDEKMKRNTESMKQVLQLLKIAYEERDEAKDQLQKLLIKIMPTNDQQQIFNPTNPSIPNCFMNDQIQHHQGPMMIPTKANSSITESNSLSDAYNHSSSPVDSFFDPIPSPEFSNINVETPFVQDYNVPKVDQATLMMDGMIRGKSLPQKGKLLQTVLEAGPLLQTLLVAGPLPRWRNPPPLQAFHIPPMVAASDHIPTTQKQDVGSPFKFLMKESQPYAEMGCGSSSQMMAVSSGGGGGGSGGGGGVLSFGDVNFGSNFQGSMIGCPGASNFGTIGKRQRLR</sequence>
<name>A0AAU9M2H5_9ASTR</name>
<feature type="coiled-coil region" evidence="1">
    <location>
        <begin position="46"/>
        <end position="73"/>
    </location>
</feature>
<evidence type="ECO:0000313" key="3">
    <source>
        <dbReference type="Proteomes" id="UP001157418"/>
    </source>
</evidence>
<dbReference type="InterPro" id="IPR012862">
    <property type="entry name" value="DUF1635"/>
</dbReference>
<keyword evidence="3" id="KW-1185">Reference proteome</keyword>
<organism evidence="2 3">
    <name type="scientific">Lactuca virosa</name>
    <dbReference type="NCBI Taxonomy" id="75947"/>
    <lineage>
        <taxon>Eukaryota</taxon>
        <taxon>Viridiplantae</taxon>
        <taxon>Streptophyta</taxon>
        <taxon>Embryophyta</taxon>
        <taxon>Tracheophyta</taxon>
        <taxon>Spermatophyta</taxon>
        <taxon>Magnoliopsida</taxon>
        <taxon>eudicotyledons</taxon>
        <taxon>Gunneridae</taxon>
        <taxon>Pentapetalae</taxon>
        <taxon>asterids</taxon>
        <taxon>campanulids</taxon>
        <taxon>Asterales</taxon>
        <taxon>Asteraceae</taxon>
        <taxon>Cichorioideae</taxon>
        <taxon>Cichorieae</taxon>
        <taxon>Lactucinae</taxon>
        <taxon>Lactuca</taxon>
    </lineage>
</organism>
<protein>
    <submittedName>
        <fullName evidence="2">Uncharacterized protein</fullName>
    </submittedName>
</protein>
<dbReference type="AlphaFoldDB" id="A0AAU9M2H5"/>
<dbReference type="Proteomes" id="UP001157418">
    <property type="component" value="Unassembled WGS sequence"/>
</dbReference>
<dbReference type="PANTHER" id="PTHR33431">
    <property type="entry name" value="ENABLED-LIKE PROTEIN (DUF1635)"/>
    <property type="match status" value="1"/>
</dbReference>